<dbReference type="PROSITE" id="PS50113">
    <property type="entry name" value="PAC"/>
    <property type="match status" value="3"/>
</dbReference>
<dbReference type="Pfam" id="PF08447">
    <property type="entry name" value="PAS_3"/>
    <property type="match status" value="3"/>
</dbReference>
<dbReference type="PANTHER" id="PTHR44757">
    <property type="entry name" value="DIGUANYLATE CYCLASE DGCP"/>
    <property type="match status" value="1"/>
</dbReference>
<keyword evidence="6" id="KW-1185">Reference proteome</keyword>
<dbReference type="SUPFAM" id="SSF55781">
    <property type="entry name" value="GAF domain-like"/>
    <property type="match status" value="2"/>
</dbReference>
<feature type="domain" description="EAL" evidence="3">
    <location>
        <begin position="1112"/>
        <end position="1366"/>
    </location>
</feature>
<dbReference type="Pfam" id="PF00563">
    <property type="entry name" value="EAL"/>
    <property type="match status" value="1"/>
</dbReference>
<sequence>MKIDEFAYRIEVAHDRLAGLRQQVKQLSLSPEIILQQVFFKLNQALEDIKSVQKQLQSDRDFPTLPEPLEINVDERLHQLRDTNQQLLGEIVERKRAESLLKAQTQVLEKIATGASLTETLNCLAKTIEQQSSGLLCSILLIDRNGSKLRYGAAPSLPDSYNSQMDGVAIAPGITPCGTAAYLSEPAIVSDIATDPLGTDFKQLGLSHGLRSCWSAPIIANNGNVLGTFAMYYRKPRSPNSHEWQTLKVAVHLAAIAIEKSQAEELSNERSHLSALISKIGLALQQNHELPEILQQCRSVLTQHLDLPLVQIWTFNSSNEALELATLTDDSPVNRLKIDCIAQTAQPYLTHDLLSDRSFDREWVQREEIVLFAGYPLIVEAKVIGVLAVFARDVLSQNVLNKLTTIADSLAQCIERKRTETALQNALKRLDLHFENTPAAVIEWDSHFQVSRWSQQAEKIFGWKAEEVFGLRPDCWPFILAEDLEKIYPGMGQLSQSNPDAPIIHSRNYRKDGTIIDCDWYNSIVLDEAGNLVSVLSFIVDVTERNQMQKEIERSLSLLSATLEATGEGIIASREGKYIATVNQKFLKMWGIPESAIASRELQSALPYLLERVQDPEAFVTIAQSLFSQPDAEGYDIFHLKDNRVIERYSRPQRLGSQIMGRVCCFRDITERCQAEEALRLGEERFQILSKATKDVIWDWNLVTNEIWWNQGVEHLLHYSPATTKLDVEWWYQCLHPEDRQRVIEGVQNAIDTGKQFWAVEYRFLRSDGTYLHIYDRSYLMRDDTGKPVRMLGGMTDVSDLKRTELALRESEARLKLGMEIARMGWWDWDITSDRCFYSEQARVVFGLPPGNYHASYRDFIDCVHPEDREGAIAAIHQAVEAGMSYNIEFRTIWPDGTQHWINTKTKVYCNEQGKAVQIVGLSMDITERKHIEETIRYQANYDQLTGLPNRKQFSERLLAALEKAERDRSRLAVLFLDLDRFKNINDTLGHAAGDRLLQSMSERVKNCLRSTDMMARWGGDEFTILIPEIHSAEDPAKISQRILDSLKYAFNLEGHQLHISNSIGIAIYPQDGMDAETLLRNADAALYIAKEQGRNNYQFYTSVINSQAAEFLSLENELHQALKRQEFVLLYQPQINIVTGEVIGMEALIRWQHPQFGLVSPDKFIPLAEQTGLIIPIGEWVLQTACQQNKAWQDAGLPGVRVGVNLSARQFQQPNLIEMVANILSETELSPEYLDLEITESLSMKNVDLTQKILADLYNRGLHLSIDDFGTGYSSLRYLKQFPCHTLKIDRSFVQGLSNDSKDASIIKVIIALGRELNLELVAEGVETEEQKNLLHQMQCQYMQGYLFSRPLTRREATQFQERLFRVAS</sequence>
<dbReference type="InterPro" id="IPR052155">
    <property type="entry name" value="Biofilm_reg_signaling"/>
</dbReference>
<dbReference type="SMART" id="SM00267">
    <property type="entry name" value="GGDEF"/>
    <property type="match status" value="1"/>
</dbReference>
<dbReference type="InterPro" id="IPR035965">
    <property type="entry name" value="PAS-like_dom_sf"/>
</dbReference>
<feature type="domain" description="PAS" evidence="1">
    <location>
        <begin position="811"/>
        <end position="883"/>
    </location>
</feature>
<dbReference type="InterPro" id="IPR000160">
    <property type="entry name" value="GGDEF_dom"/>
</dbReference>
<dbReference type="Gene3D" id="3.30.450.40">
    <property type="match status" value="2"/>
</dbReference>
<dbReference type="SUPFAM" id="SSF55073">
    <property type="entry name" value="Nucleotide cyclase"/>
    <property type="match status" value="1"/>
</dbReference>
<comment type="caution">
    <text evidence="5">The sequence shown here is derived from an EMBL/GenBank/DDBJ whole genome shotgun (WGS) entry which is preliminary data.</text>
</comment>
<feature type="domain" description="PAC" evidence="2">
    <location>
        <begin position="502"/>
        <end position="554"/>
    </location>
</feature>
<evidence type="ECO:0000313" key="6">
    <source>
        <dbReference type="Proteomes" id="UP001230986"/>
    </source>
</evidence>
<name>A0ABT7LZ26_9CYAN</name>
<dbReference type="InterPro" id="IPR001633">
    <property type="entry name" value="EAL_dom"/>
</dbReference>
<evidence type="ECO:0000259" key="2">
    <source>
        <dbReference type="PROSITE" id="PS50113"/>
    </source>
</evidence>
<dbReference type="Gene3D" id="3.30.70.270">
    <property type="match status" value="1"/>
</dbReference>
<dbReference type="InterPro" id="IPR000700">
    <property type="entry name" value="PAS-assoc_C"/>
</dbReference>
<dbReference type="Gene3D" id="3.30.450.20">
    <property type="entry name" value="PAS domain"/>
    <property type="match status" value="4"/>
</dbReference>
<evidence type="ECO:0000259" key="4">
    <source>
        <dbReference type="PROSITE" id="PS50887"/>
    </source>
</evidence>
<dbReference type="PROSITE" id="PS50112">
    <property type="entry name" value="PAS"/>
    <property type="match status" value="2"/>
</dbReference>
<feature type="domain" description="PAC" evidence="2">
    <location>
        <begin position="758"/>
        <end position="810"/>
    </location>
</feature>
<dbReference type="Pfam" id="PF01590">
    <property type="entry name" value="GAF"/>
    <property type="match status" value="1"/>
</dbReference>
<feature type="domain" description="GGDEF" evidence="4">
    <location>
        <begin position="970"/>
        <end position="1103"/>
    </location>
</feature>
<dbReference type="SUPFAM" id="SSF55785">
    <property type="entry name" value="PYP-like sensor domain (PAS domain)"/>
    <property type="match status" value="4"/>
</dbReference>
<dbReference type="InterPro" id="IPR003018">
    <property type="entry name" value="GAF"/>
</dbReference>
<dbReference type="RefSeq" id="WP_284475987.1">
    <property type="nucleotide sequence ID" value="NZ_JASVEJ010000027.1"/>
</dbReference>
<dbReference type="Pfam" id="PF00990">
    <property type="entry name" value="GGDEF"/>
    <property type="match status" value="1"/>
</dbReference>
<dbReference type="NCBIfam" id="TIGR00229">
    <property type="entry name" value="sensory_box"/>
    <property type="match status" value="2"/>
</dbReference>
<reference evidence="5 6" key="1">
    <citation type="submission" date="2023-06" db="EMBL/GenBank/DDBJ databases">
        <title>Whole genome sequence of Oscillatoria calcuttensis NRMC-F 0142.</title>
        <authorList>
            <person name="Shakena Fathima T."/>
            <person name="Muralitharan G."/>
            <person name="Thajuddin N."/>
        </authorList>
    </citation>
    <scope>NUCLEOTIDE SEQUENCE [LARGE SCALE GENOMIC DNA]</scope>
    <source>
        <strain evidence="5 6">NRMC-F 0142</strain>
    </source>
</reference>
<dbReference type="EMBL" id="JASVEJ010000027">
    <property type="protein sequence ID" value="MDL5057267.1"/>
    <property type="molecule type" value="Genomic_DNA"/>
</dbReference>
<dbReference type="CDD" id="cd00130">
    <property type="entry name" value="PAS"/>
    <property type="match status" value="3"/>
</dbReference>
<evidence type="ECO:0000259" key="1">
    <source>
        <dbReference type="PROSITE" id="PS50112"/>
    </source>
</evidence>
<dbReference type="Proteomes" id="UP001230986">
    <property type="component" value="Unassembled WGS sequence"/>
</dbReference>
<dbReference type="CDD" id="cd01949">
    <property type="entry name" value="GGDEF"/>
    <property type="match status" value="1"/>
</dbReference>
<dbReference type="SMART" id="SM00091">
    <property type="entry name" value="PAS"/>
    <property type="match status" value="4"/>
</dbReference>
<evidence type="ECO:0000259" key="3">
    <source>
        <dbReference type="PROSITE" id="PS50883"/>
    </source>
</evidence>
<dbReference type="Gene3D" id="2.10.70.100">
    <property type="match status" value="1"/>
</dbReference>
<dbReference type="SUPFAM" id="SSF141868">
    <property type="entry name" value="EAL domain-like"/>
    <property type="match status" value="1"/>
</dbReference>
<organism evidence="5 6">
    <name type="scientific">Geitlerinema calcuttense NRMC-F 0142</name>
    <dbReference type="NCBI Taxonomy" id="2922238"/>
    <lineage>
        <taxon>Bacteria</taxon>
        <taxon>Bacillati</taxon>
        <taxon>Cyanobacteriota</taxon>
        <taxon>Cyanophyceae</taxon>
        <taxon>Geitlerinematales</taxon>
        <taxon>Geitlerinemataceae</taxon>
        <taxon>Geitlerinema</taxon>
    </lineage>
</organism>
<dbReference type="PROSITE" id="PS50883">
    <property type="entry name" value="EAL"/>
    <property type="match status" value="1"/>
</dbReference>
<dbReference type="InterPro" id="IPR000014">
    <property type="entry name" value="PAS"/>
</dbReference>
<dbReference type="NCBIfam" id="TIGR00254">
    <property type="entry name" value="GGDEF"/>
    <property type="match status" value="1"/>
</dbReference>
<dbReference type="InterPro" id="IPR001610">
    <property type="entry name" value="PAC"/>
</dbReference>
<evidence type="ECO:0000313" key="5">
    <source>
        <dbReference type="EMBL" id="MDL5057267.1"/>
    </source>
</evidence>
<dbReference type="SMART" id="SM00065">
    <property type="entry name" value="GAF"/>
    <property type="match status" value="2"/>
</dbReference>
<dbReference type="Pfam" id="PF13185">
    <property type="entry name" value="GAF_2"/>
    <property type="match status" value="1"/>
</dbReference>
<feature type="domain" description="PAC" evidence="2">
    <location>
        <begin position="886"/>
        <end position="938"/>
    </location>
</feature>
<dbReference type="InterPro" id="IPR029787">
    <property type="entry name" value="Nucleotide_cyclase"/>
</dbReference>
<dbReference type="PROSITE" id="PS50887">
    <property type="entry name" value="GGDEF"/>
    <property type="match status" value="1"/>
</dbReference>
<dbReference type="PANTHER" id="PTHR44757:SF2">
    <property type="entry name" value="BIOFILM ARCHITECTURE MAINTENANCE PROTEIN MBAA"/>
    <property type="match status" value="1"/>
</dbReference>
<feature type="domain" description="PAS" evidence="1">
    <location>
        <begin position="426"/>
        <end position="470"/>
    </location>
</feature>
<dbReference type="Gene3D" id="3.20.20.450">
    <property type="entry name" value="EAL domain"/>
    <property type="match status" value="1"/>
</dbReference>
<dbReference type="SMART" id="SM00052">
    <property type="entry name" value="EAL"/>
    <property type="match status" value="1"/>
</dbReference>
<dbReference type="InterPro" id="IPR043128">
    <property type="entry name" value="Rev_trsase/Diguanyl_cyclase"/>
</dbReference>
<dbReference type="CDD" id="cd01948">
    <property type="entry name" value="EAL"/>
    <property type="match status" value="1"/>
</dbReference>
<proteinExistence type="predicted"/>
<dbReference type="SMART" id="SM00086">
    <property type="entry name" value="PAC"/>
    <property type="match status" value="3"/>
</dbReference>
<dbReference type="InterPro" id="IPR029016">
    <property type="entry name" value="GAF-like_dom_sf"/>
</dbReference>
<accession>A0ABT7LZ26</accession>
<dbReference type="InterPro" id="IPR013655">
    <property type="entry name" value="PAS_fold_3"/>
</dbReference>
<gene>
    <name evidence="5" type="ORF">QQ055_07290</name>
</gene>
<protein>
    <submittedName>
        <fullName evidence="5">EAL domain-containing protein</fullName>
    </submittedName>
</protein>
<dbReference type="InterPro" id="IPR035919">
    <property type="entry name" value="EAL_sf"/>
</dbReference>